<dbReference type="RefSeq" id="WP_069465553.1">
    <property type="nucleotide sequence ID" value="NZ_FODD01000022.1"/>
</dbReference>
<dbReference type="PANTHER" id="PTHR33164:SF43">
    <property type="entry name" value="HTH-TYPE TRANSCRIPTIONAL REPRESSOR YETL"/>
    <property type="match status" value="1"/>
</dbReference>
<dbReference type="STRING" id="310780.SAMN05216267_1022140"/>
<dbReference type="SMART" id="SM00347">
    <property type="entry name" value="HTH_MARR"/>
    <property type="match status" value="1"/>
</dbReference>
<sequence length="154" mass="16338">MTDDDRSRDLAAMLHPLFTTLVSAERPILAAHGLSMWGYTVLGALGDGPVRTQAALCEIIGADKTRIISSLDALQAAGLISRSPDPADRRVRLLSITAEGREVLRSVRAGIRSVEDRALAALPAADRRGFLRALNALTRTTGPDDTARGPAGAR</sequence>
<dbReference type="PANTHER" id="PTHR33164">
    <property type="entry name" value="TRANSCRIPTIONAL REGULATOR, MARR FAMILY"/>
    <property type="match status" value="1"/>
</dbReference>
<dbReference type="OrthoDB" id="5148120at2"/>
<reference evidence="2 3" key="1">
    <citation type="submission" date="2016-10" db="EMBL/GenBank/DDBJ databases">
        <authorList>
            <person name="de Groot N.N."/>
        </authorList>
    </citation>
    <scope>NUCLEOTIDE SEQUENCE [LARGE SCALE GENOMIC DNA]</scope>
    <source>
        <strain evidence="2 3">CGMCC 4.2026</strain>
    </source>
</reference>
<feature type="domain" description="HTH marR-type" evidence="1">
    <location>
        <begin position="7"/>
        <end position="139"/>
    </location>
</feature>
<dbReference type="GO" id="GO:0003700">
    <property type="term" value="F:DNA-binding transcription factor activity"/>
    <property type="evidence" value="ECO:0007669"/>
    <property type="project" value="InterPro"/>
</dbReference>
<keyword evidence="3" id="KW-1185">Reference proteome</keyword>
<keyword evidence="2" id="KW-0238">DNA-binding</keyword>
<dbReference type="InterPro" id="IPR036390">
    <property type="entry name" value="WH_DNA-bd_sf"/>
</dbReference>
<dbReference type="SUPFAM" id="SSF46785">
    <property type="entry name" value="Winged helix' DNA-binding domain"/>
    <property type="match status" value="1"/>
</dbReference>
<proteinExistence type="predicted"/>
<dbReference type="GO" id="GO:0006950">
    <property type="term" value="P:response to stress"/>
    <property type="evidence" value="ECO:0007669"/>
    <property type="project" value="TreeGrafter"/>
</dbReference>
<dbReference type="Gene3D" id="1.10.10.10">
    <property type="entry name" value="Winged helix-like DNA-binding domain superfamily/Winged helix DNA-binding domain"/>
    <property type="match status" value="1"/>
</dbReference>
<evidence type="ECO:0000313" key="2">
    <source>
        <dbReference type="EMBL" id="SEO30303.1"/>
    </source>
</evidence>
<dbReference type="EMBL" id="FODD01000022">
    <property type="protein sequence ID" value="SEO30303.1"/>
    <property type="molecule type" value="Genomic_DNA"/>
</dbReference>
<dbReference type="InterPro" id="IPR036388">
    <property type="entry name" value="WH-like_DNA-bd_sf"/>
</dbReference>
<dbReference type="PROSITE" id="PS50995">
    <property type="entry name" value="HTH_MARR_2"/>
    <property type="match status" value="1"/>
</dbReference>
<protein>
    <submittedName>
        <fullName evidence="2">DNA-binding transcriptional regulator, MarR family</fullName>
    </submittedName>
</protein>
<dbReference type="InterPro" id="IPR039422">
    <property type="entry name" value="MarR/SlyA-like"/>
</dbReference>
<dbReference type="Pfam" id="PF12802">
    <property type="entry name" value="MarR_2"/>
    <property type="match status" value="1"/>
</dbReference>
<dbReference type="InterPro" id="IPR000835">
    <property type="entry name" value="HTH_MarR-typ"/>
</dbReference>
<organism evidence="2 3">
    <name type="scientific">Actinacidiphila rubida</name>
    <dbReference type="NCBI Taxonomy" id="310780"/>
    <lineage>
        <taxon>Bacteria</taxon>
        <taxon>Bacillati</taxon>
        <taxon>Actinomycetota</taxon>
        <taxon>Actinomycetes</taxon>
        <taxon>Kitasatosporales</taxon>
        <taxon>Streptomycetaceae</taxon>
        <taxon>Actinacidiphila</taxon>
    </lineage>
</organism>
<evidence type="ECO:0000259" key="1">
    <source>
        <dbReference type="PROSITE" id="PS50995"/>
    </source>
</evidence>
<dbReference type="Proteomes" id="UP000181951">
    <property type="component" value="Unassembled WGS sequence"/>
</dbReference>
<name>A0A1H8NLP0_9ACTN</name>
<gene>
    <name evidence="2" type="ORF">SAMN05216267_1022140</name>
</gene>
<dbReference type="GO" id="GO:0003677">
    <property type="term" value="F:DNA binding"/>
    <property type="evidence" value="ECO:0007669"/>
    <property type="project" value="UniProtKB-KW"/>
</dbReference>
<evidence type="ECO:0000313" key="3">
    <source>
        <dbReference type="Proteomes" id="UP000181951"/>
    </source>
</evidence>
<dbReference type="PRINTS" id="PR00598">
    <property type="entry name" value="HTHMARR"/>
</dbReference>
<dbReference type="AlphaFoldDB" id="A0A1H8NLP0"/>
<accession>A0A1H8NLP0</accession>